<dbReference type="AlphaFoldDB" id="F2NRH4"/>
<dbReference type="Proteomes" id="UP000006852">
    <property type="component" value="Chromosome"/>
</dbReference>
<reference evidence="4" key="2">
    <citation type="submission" date="2011-04" db="EMBL/GenBank/DDBJ databases">
        <title>The complete genome of chromosome of Treponema succinifaciens DSM 2489.</title>
        <authorList>
            <person name="Lucas S."/>
            <person name="Copeland A."/>
            <person name="Lapidus A."/>
            <person name="Bruce D."/>
            <person name="Goodwin L."/>
            <person name="Pitluck S."/>
            <person name="Peters L."/>
            <person name="Kyrpides N."/>
            <person name="Mavromatis K."/>
            <person name="Ivanova N."/>
            <person name="Ovchinnikova G."/>
            <person name="Teshima H."/>
            <person name="Detter J.C."/>
            <person name="Tapia R."/>
            <person name="Han C."/>
            <person name="Land M."/>
            <person name="Hauser L."/>
            <person name="Markowitz V."/>
            <person name="Cheng J.-F."/>
            <person name="Hugenholtz P."/>
            <person name="Woyke T."/>
            <person name="Wu D."/>
            <person name="Gronow S."/>
            <person name="Wellnitz S."/>
            <person name="Brambilla E."/>
            <person name="Klenk H.-P."/>
            <person name="Eisen J.A."/>
        </authorList>
    </citation>
    <scope>NUCLEOTIDE SEQUENCE [LARGE SCALE GENOMIC DNA]</scope>
    <source>
        <strain evidence="4">ATCC 33096 / DSM 2489 / 6091</strain>
    </source>
</reference>
<dbReference type="STRING" id="869209.Tresu_0575"/>
<protein>
    <recommendedName>
        <fullName evidence="5">ATP-binding protein</fullName>
    </recommendedName>
</protein>
<evidence type="ECO:0000313" key="4">
    <source>
        <dbReference type="Proteomes" id="UP000006852"/>
    </source>
</evidence>
<dbReference type="RefSeq" id="WP_013700823.1">
    <property type="nucleotide sequence ID" value="NC_015385.1"/>
</dbReference>
<dbReference type="PANTHER" id="PTHR33295">
    <property type="entry name" value="ATPASE"/>
    <property type="match status" value="1"/>
</dbReference>
<feature type="domain" description="DUF4143" evidence="2">
    <location>
        <begin position="225"/>
        <end position="363"/>
    </location>
</feature>
<dbReference type="eggNOG" id="COG1373">
    <property type="taxonomic scope" value="Bacteria"/>
</dbReference>
<dbReference type="EMBL" id="CP002631">
    <property type="protein sequence ID" value="AEB13516.1"/>
    <property type="molecule type" value="Genomic_DNA"/>
</dbReference>
<dbReference type="Pfam" id="PF13635">
    <property type="entry name" value="DUF4143"/>
    <property type="match status" value="1"/>
</dbReference>
<name>F2NRH4_TRES6</name>
<dbReference type="GeneID" id="302997778"/>
<evidence type="ECO:0000313" key="3">
    <source>
        <dbReference type="EMBL" id="AEB13516.1"/>
    </source>
</evidence>
<feature type="domain" description="AAA" evidence="1">
    <location>
        <begin position="38"/>
        <end position="163"/>
    </location>
</feature>
<dbReference type="InterPro" id="IPR025420">
    <property type="entry name" value="DUF4143"/>
</dbReference>
<sequence length="422" mass="49071">MSINKDKVKEVILENQRFVQSVHLFRRSIKIQLNFNYIFVGIRRAGKSFYLFQCIHDLLAEGHKIEEILYFNFEDDRLDGIELADLDLLLQCYGEMFNHKPFVFLDEIQNVVGWEKFARRLADNKYSVFITGSNAKMLSKEMATVLGGRFLVQNVFPFSFAEHLSLNGISTDPVSLIRSKNEIVREFETYFYNGGLPELHYAQGAEKRLWLSNLYNKIYFGDLISRYKIRNERAVKLLIKKIAESVKQPSSYTRLANIVSSCGTKVKAETVAEYLNYAEEAWLVFHAENLSAKLSKRESVKKYYITDNGILNLFLTDPNTSLLENLVAVTLLRSETEFCFYRSADCEVDFVLPEEKTAIQVCYSIFDDETRKREFSALHSLDRRYELKNCLVISKDAEETAEYKGTQIKILPAWKWVLEKHN</sequence>
<dbReference type="Pfam" id="PF13173">
    <property type="entry name" value="AAA_14"/>
    <property type="match status" value="1"/>
</dbReference>
<dbReference type="PANTHER" id="PTHR33295:SF8">
    <property type="entry name" value="AAA+ ATPASE DOMAIN-CONTAINING PROTEIN"/>
    <property type="match status" value="1"/>
</dbReference>
<gene>
    <name evidence="3" type="ordered locus">Tresu_0575</name>
</gene>
<dbReference type="HOGENOM" id="CLU_041527_0_0_12"/>
<evidence type="ECO:0008006" key="5">
    <source>
        <dbReference type="Google" id="ProtNLM"/>
    </source>
</evidence>
<dbReference type="SUPFAM" id="SSF52540">
    <property type="entry name" value="P-loop containing nucleoside triphosphate hydrolases"/>
    <property type="match status" value="1"/>
</dbReference>
<evidence type="ECO:0000259" key="2">
    <source>
        <dbReference type="Pfam" id="PF13635"/>
    </source>
</evidence>
<dbReference type="InterPro" id="IPR027417">
    <property type="entry name" value="P-loop_NTPase"/>
</dbReference>
<organism evidence="3 4">
    <name type="scientific">Treponema succinifaciens (strain ATCC 33096 / DSM 2489 / 6091)</name>
    <dbReference type="NCBI Taxonomy" id="869209"/>
    <lineage>
        <taxon>Bacteria</taxon>
        <taxon>Pseudomonadati</taxon>
        <taxon>Spirochaetota</taxon>
        <taxon>Spirochaetia</taxon>
        <taxon>Spirochaetales</taxon>
        <taxon>Treponemataceae</taxon>
        <taxon>Treponema</taxon>
    </lineage>
</organism>
<keyword evidence="4" id="KW-1185">Reference proteome</keyword>
<evidence type="ECO:0000259" key="1">
    <source>
        <dbReference type="Pfam" id="PF13173"/>
    </source>
</evidence>
<proteinExistence type="predicted"/>
<dbReference type="KEGG" id="tsu:Tresu_0575"/>
<reference evidence="3 4" key="1">
    <citation type="journal article" date="2011" name="Stand. Genomic Sci.">
        <title>Complete genome sequence of Treponema succinifaciens type strain (6091).</title>
        <authorList>
            <person name="Han C."/>
            <person name="Gronow S."/>
            <person name="Teshima H."/>
            <person name="Lapidus A."/>
            <person name="Nolan M."/>
            <person name="Lucas S."/>
            <person name="Hammon N."/>
            <person name="Deshpande S."/>
            <person name="Cheng J.F."/>
            <person name="Zeytun A."/>
            <person name="Tapia R."/>
            <person name="Goodwin L."/>
            <person name="Pitluck S."/>
            <person name="Liolios K."/>
            <person name="Pagani I."/>
            <person name="Ivanova N."/>
            <person name="Mavromatis K."/>
            <person name="Mikhailova N."/>
            <person name="Huntemann M."/>
            <person name="Pati A."/>
            <person name="Chen A."/>
            <person name="Palaniappan K."/>
            <person name="Land M."/>
            <person name="Hauser L."/>
            <person name="Brambilla E.M."/>
            <person name="Rohde M."/>
            <person name="Goker M."/>
            <person name="Woyke T."/>
            <person name="Bristow J."/>
            <person name="Eisen J.A."/>
            <person name="Markowitz V."/>
            <person name="Hugenholtz P."/>
            <person name="Kyrpides N.C."/>
            <person name="Klenk H.P."/>
            <person name="Detter J.C."/>
        </authorList>
    </citation>
    <scope>NUCLEOTIDE SEQUENCE [LARGE SCALE GENOMIC DNA]</scope>
    <source>
        <strain evidence="4">ATCC 33096 / DSM 2489 / 6091</strain>
    </source>
</reference>
<dbReference type="InterPro" id="IPR041682">
    <property type="entry name" value="AAA_14"/>
</dbReference>
<accession>F2NRH4</accession>